<dbReference type="Proteomes" id="UP001345963">
    <property type="component" value="Unassembled WGS sequence"/>
</dbReference>
<reference evidence="1 2" key="1">
    <citation type="submission" date="2021-07" db="EMBL/GenBank/DDBJ databases">
        <authorList>
            <person name="Palmer J.M."/>
        </authorList>
    </citation>
    <scope>NUCLEOTIDE SEQUENCE [LARGE SCALE GENOMIC DNA]</scope>
    <source>
        <strain evidence="1 2">AT_MEX2019</strain>
        <tissue evidence="1">Muscle</tissue>
    </source>
</reference>
<dbReference type="EMBL" id="JAHUTI010021434">
    <property type="protein sequence ID" value="MED6239463.1"/>
    <property type="molecule type" value="Genomic_DNA"/>
</dbReference>
<evidence type="ECO:0000313" key="2">
    <source>
        <dbReference type="Proteomes" id="UP001345963"/>
    </source>
</evidence>
<gene>
    <name evidence="1" type="ORF">ATANTOWER_006738</name>
</gene>
<proteinExistence type="predicted"/>
<keyword evidence="2" id="KW-1185">Reference proteome</keyword>
<name>A0ABU7AN55_9TELE</name>
<sequence>MEKVAFFKLDEVSHSRLCTHPSVDHRLHSTPICPGFCSQFLRAEFPGATTRVKYNWCCFHPKAKTEKRNKTAALA</sequence>
<organism evidence="1 2">
    <name type="scientific">Ataeniobius toweri</name>
    <dbReference type="NCBI Taxonomy" id="208326"/>
    <lineage>
        <taxon>Eukaryota</taxon>
        <taxon>Metazoa</taxon>
        <taxon>Chordata</taxon>
        <taxon>Craniata</taxon>
        <taxon>Vertebrata</taxon>
        <taxon>Euteleostomi</taxon>
        <taxon>Actinopterygii</taxon>
        <taxon>Neopterygii</taxon>
        <taxon>Teleostei</taxon>
        <taxon>Neoteleostei</taxon>
        <taxon>Acanthomorphata</taxon>
        <taxon>Ovalentaria</taxon>
        <taxon>Atherinomorphae</taxon>
        <taxon>Cyprinodontiformes</taxon>
        <taxon>Goodeidae</taxon>
        <taxon>Ataeniobius</taxon>
    </lineage>
</organism>
<evidence type="ECO:0000313" key="1">
    <source>
        <dbReference type="EMBL" id="MED6239463.1"/>
    </source>
</evidence>
<accession>A0ABU7AN55</accession>
<protein>
    <submittedName>
        <fullName evidence="1">Uncharacterized protein</fullName>
    </submittedName>
</protein>
<comment type="caution">
    <text evidence="1">The sequence shown here is derived from an EMBL/GenBank/DDBJ whole genome shotgun (WGS) entry which is preliminary data.</text>
</comment>